<keyword evidence="12" id="KW-0808">Transferase</keyword>
<proteinExistence type="inferred from homology"/>
<dbReference type="PROSITE" id="PS51160">
    <property type="entry name" value="ACYLPHOSPHATASE_3"/>
    <property type="match status" value="1"/>
</dbReference>
<dbReference type="Gene3D" id="3.30.420.360">
    <property type="match status" value="1"/>
</dbReference>
<dbReference type="InterPro" id="IPR055128">
    <property type="entry name" value="HypF_C_2"/>
</dbReference>
<dbReference type="PANTHER" id="PTHR42959:SF1">
    <property type="entry name" value="CARBAMOYLTRANSFERASE HYPF"/>
    <property type="match status" value="1"/>
</dbReference>
<dbReference type="GO" id="GO:0016874">
    <property type="term" value="F:ligase activity"/>
    <property type="evidence" value="ECO:0007669"/>
    <property type="project" value="UniProtKB-UniRule"/>
</dbReference>
<feature type="domain" description="Acylphosphatase-like" evidence="10">
    <location>
        <begin position="4"/>
        <end position="91"/>
    </location>
</feature>
<evidence type="ECO:0000256" key="3">
    <source>
        <dbReference type="ARBA" id="ARBA00022598"/>
    </source>
</evidence>
<sequence length="779" mass="87250">MTKAVKIIVGGLVQGVGFRPAIRRAALYSNIRGYVKNLGGSEVEIFIEGDEESIETFINSLVRFLPPHALIEEVHMSYEKPRNLNEFVIEKSSGVLVKRSMIPPDIGICEYCLREVLDPSNKRHRYPFNSCAWCGPRYSMMFSIPYDRENTSMRKYRLCNDCVKEYEDVNDIRRHHAQGISCPDDGPKLYLCTSSGERLDVDDPVREAAKLIDEGFIVAVKGIGGYHIACLATDDNVVVKLRERKRRPSKPFAVMALDLDVVSRLVYLTPPSSIDLLLSPQRPIVLLPKREDSPVSYYVSPGMDVEGVFLPYTALHYLLLQEVRDRVLIMTSGNVHGQPMCRTEECVFKKLSSVVDYVLSHDREIVNRVDDSVIRFTNGEAVFLRRGRGYAPMWIRTPFHLDREVIAMGAELQTAAGIGFEDKVVLTPYVGDLDSAEAVEELEEMLRFLMRSYGVDWSRSVVVVDKHPKYISRELAYEICEKHGCRVIEVQHHYAHILSTLADRKIRVESSVMGIAIDGTGYGDDGSLWGGEVMMVRPEGYMRVGSLEAFPITSERDIIHPTRLLIASLARALGFNVYEIAKEIARGSHLSEAEMELVIRSVHQGQYIEASSVGRFLDAVAALLGVCYYRSYEGEPAVKLEATARKGRLIDELGQIDVHHRDVYRVGVLNYIARLAYSTLQYNSSSTTTYNPHDIAFTVQIAIGRALAEIVLKSLYGMRNVEQFVVIGGGAAVNNLIVRGIAEVLSKADVKVYLPKKVPPNDGGIALGQIYAYYMSSAL</sequence>
<dbReference type="Gene3D" id="3.30.110.120">
    <property type="match status" value="1"/>
</dbReference>
<dbReference type="InterPro" id="IPR011125">
    <property type="entry name" value="Znf_HypF"/>
</dbReference>
<comment type="similarity">
    <text evidence="2 8">Belongs to the carbamoyltransferase HypF family.</text>
</comment>
<dbReference type="GO" id="GO:0051604">
    <property type="term" value="P:protein maturation"/>
    <property type="evidence" value="ECO:0007669"/>
    <property type="project" value="TreeGrafter"/>
</dbReference>
<evidence type="ECO:0000259" key="11">
    <source>
        <dbReference type="PROSITE" id="PS51163"/>
    </source>
</evidence>
<name>A0A7C4BE57_9CREN</name>
<dbReference type="InterPro" id="IPR004421">
    <property type="entry name" value="Carbamoyltransferase_HypF"/>
</dbReference>
<evidence type="ECO:0000256" key="5">
    <source>
        <dbReference type="ARBA" id="ARBA00022771"/>
    </source>
</evidence>
<comment type="catalytic activity">
    <reaction evidence="9">
        <text>an acyl phosphate + H2O = a carboxylate + phosphate + H(+)</text>
        <dbReference type="Rhea" id="RHEA:14965"/>
        <dbReference type="ChEBI" id="CHEBI:15377"/>
        <dbReference type="ChEBI" id="CHEBI:15378"/>
        <dbReference type="ChEBI" id="CHEBI:29067"/>
        <dbReference type="ChEBI" id="CHEBI:43474"/>
        <dbReference type="ChEBI" id="CHEBI:59918"/>
        <dbReference type="EC" id="3.6.1.7"/>
    </reaction>
</comment>
<dbReference type="GO" id="GO:0008270">
    <property type="term" value="F:zinc ion binding"/>
    <property type="evidence" value="ECO:0007669"/>
    <property type="project" value="UniProtKB-KW"/>
</dbReference>
<dbReference type="UniPathway" id="UPA00335"/>
<dbReference type="PROSITE" id="PS51163">
    <property type="entry name" value="YRDC"/>
    <property type="match status" value="1"/>
</dbReference>
<keyword evidence="4" id="KW-0479">Metal-binding</keyword>
<dbReference type="PROSITE" id="PS00150">
    <property type="entry name" value="ACYLPHOSPHATASE_1"/>
    <property type="match status" value="1"/>
</dbReference>
<evidence type="ECO:0000256" key="2">
    <source>
        <dbReference type="ARBA" id="ARBA00008097"/>
    </source>
</evidence>
<evidence type="ECO:0000256" key="6">
    <source>
        <dbReference type="ARBA" id="ARBA00022833"/>
    </source>
</evidence>
<feature type="active site" evidence="9">
    <location>
        <position position="19"/>
    </location>
</feature>
<feature type="active site" evidence="9">
    <location>
        <position position="37"/>
    </location>
</feature>
<comment type="pathway">
    <text evidence="1">Protein modification; [NiFe] hydrogenase maturation.</text>
</comment>
<evidence type="ECO:0000313" key="12">
    <source>
        <dbReference type="EMBL" id="HGI87932.1"/>
    </source>
</evidence>
<keyword evidence="9" id="KW-0378">Hydrolase</keyword>
<evidence type="ECO:0000256" key="4">
    <source>
        <dbReference type="ARBA" id="ARBA00022723"/>
    </source>
</evidence>
<dbReference type="SUPFAM" id="SSF55821">
    <property type="entry name" value="YrdC/RibB"/>
    <property type="match status" value="1"/>
</dbReference>
<dbReference type="InterPro" id="IPR006070">
    <property type="entry name" value="Sua5-like_dom"/>
</dbReference>
<dbReference type="SUPFAM" id="SSF54975">
    <property type="entry name" value="Acylphosphatase/BLUF domain-like"/>
    <property type="match status" value="1"/>
</dbReference>
<dbReference type="InterPro" id="IPR051060">
    <property type="entry name" value="Carbamoyltrans_HypF-like"/>
</dbReference>
<keyword evidence="3" id="KW-0436">Ligase</keyword>
<dbReference type="EC" id="6.2.-.-" evidence="8"/>
<dbReference type="InterPro" id="IPR001792">
    <property type="entry name" value="Acylphosphatase-like_dom"/>
</dbReference>
<evidence type="ECO:0000256" key="8">
    <source>
        <dbReference type="PIRNR" id="PIRNR006256"/>
    </source>
</evidence>
<dbReference type="Pfam" id="PF07503">
    <property type="entry name" value="zf-HYPF"/>
    <property type="match status" value="2"/>
</dbReference>
<evidence type="ECO:0000259" key="10">
    <source>
        <dbReference type="PROSITE" id="PS51160"/>
    </source>
</evidence>
<dbReference type="Pfam" id="PF01300">
    <property type="entry name" value="Sua5_yciO_yrdC"/>
    <property type="match status" value="1"/>
</dbReference>
<protein>
    <recommendedName>
        <fullName evidence="8">Carbamoyltransferase</fullName>
        <ecNumber evidence="8">6.2.-.-</ecNumber>
    </recommendedName>
</protein>
<dbReference type="Pfam" id="PF17788">
    <property type="entry name" value="HypF_C"/>
    <property type="match status" value="1"/>
</dbReference>
<evidence type="ECO:0000256" key="1">
    <source>
        <dbReference type="ARBA" id="ARBA00004711"/>
    </source>
</evidence>
<evidence type="ECO:0000256" key="9">
    <source>
        <dbReference type="PROSITE-ProRule" id="PRU00520"/>
    </source>
</evidence>
<reference evidence="12" key="1">
    <citation type="journal article" date="2020" name="mSystems">
        <title>Genome- and Community-Level Interaction Insights into Carbon Utilization and Element Cycling Functions of Hydrothermarchaeota in Hydrothermal Sediment.</title>
        <authorList>
            <person name="Zhou Z."/>
            <person name="Liu Y."/>
            <person name="Xu W."/>
            <person name="Pan J."/>
            <person name="Luo Z.H."/>
            <person name="Li M."/>
        </authorList>
    </citation>
    <scope>NUCLEOTIDE SEQUENCE [LARGE SCALE GENOMIC DNA]</scope>
    <source>
        <strain evidence="12">SpSt-732</strain>
    </source>
</reference>
<dbReference type="Gene3D" id="3.30.420.40">
    <property type="match status" value="1"/>
</dbReference>
<gene>
    <name evidence="12" type="primary">hypF</name>
    <name evidence="12" type="ORF">ENV14_06060</name>
</gene>
<dbReference type="EMBL" id="DTFF01000049">
    <property type="protein sequence ID" value="HGI87932.1"/>
    <property type="molecule type" value="Genomic_DNA"/>
</dbReference>
<dbReference type="InterPro" id="IPR017945">
    <property type="entry name" value="DHBP_synth_RibB-like_a/b_dom"/>
</dbReference>
<dbReference type="Pfam" id="PF22521">
    <property type="entry name" value="HypF_C_2"/>
    <property type="match status" value="1"/>
</dbReference>
<dbReference type="PIRSF" id="PIRSF006256">
    <property type="entry name" value="CMPcnvr_hdrg_mat"/>
    <property type="match status" value="1"/>
</dbReference>
<comment type="catalytic activity">
    <reaction evidence="7">
        <text>C-terminal L-cysteinyl-[HypE protein] + carbamoyl phosphate + ATP + H2O = C-terminal S-carboxamide-L-cysteinyl-[HypE protein] + AMP + phosphate + diphosphate + H(+)</text>
        <dbReference type="Rhea" id="RHEA:55636"/>
        <dbReference type="Rhea" id="RHEA-COMP:14247"/>
        <dbReference type="Rhea" id="RHEA-COMP:14392"/>
        <dbReference type="ChEBI" id="CHEBI:15377"/>
        <dbReference type="ChEBI" id="CHEBI:15378"/>
        <dbReference type="ChEBI" id="CHEBI:30616"/>
        <dbReference type="ChEBI" id="CHEBI:33019"/>
        <dbReference type="ChEBI" id="CHEBI:43474"/>
        <dbReference type="ChEBI" id="CHEBI:58228"/>
        <dbReference type="ChEBI" id="CHEBI:76913"/>
        <dbReference type="ChEBI" id="CHEBI:139126"/>
        <dbReference type="ChEBI" id="CHEBI:456215"/>
    </reaction>
</comment>
<dbReference type="PANTHER" id="PTHR42959">
    <property type="entry name" value="CARBAMOYLTRANSFERASE"/>
    <property type="match status" value="1"/>
</dbReference>
<accession>A0A7C4BE57</accession>
<dbReference type="AlphaFoldDB" id="A0A7C4BE57"/>
<feature type="domain" description="YrdC-like" evidence="11">
    <location>
        <begin position="202"/>
        <end position="389"/>
    </location>
</feature>
<keyword evidence="6" id="KW-0862">Zinc</keyword>
<keyword evidence="5" id="KW-0863">Zinc-finger</keyword>
<dbReference type="Gene3D" id="3.90.870.50">
    <property type="match status" value="1"/>
</dbReference>
<dbReference type="GO" id="GO:0003998">
    <property type="term" value="F:acylphosphatase activity"/>
    <property type="evidence" value="ECO:0007669"/>
    <property type="project" value="UniProtKB-EC"/>
</dbReference>
<dbReference type="GO" id="GO:0003725">
    <property type="term" value="F:double-stranded RNA binding"/>
    <property type="evidence" value="ECO:0007669"/>
    <property type="project" value="InterPro"/>
</dbReference>
<dbReference type="InterPro" id="IPR041440">
    <property type="entry name" value="HypF_C"/>
</dbReference>
<comment type="caution">
    <text evidence="12">The sequence shown here is derived from an EMBL/GenBank/DDBJ whole genome shotgun (WGS) entry which is preliminary data.</text>
</comment>
<dbReference type="GO" id="GO:0016743">
    <property type="term" value="F:carboxyl- or carbamoyltransferase activity"/>
    <property type="evidence" value="ECO:0007669"/>
    <property type="project" value="UniProtKB-UniRule"/>
</dbReference>
<evidence type="ECO:0000256" key="7">
    <source>
        <dbReference type="ARBA" id="ARBA00048220"/>
    </source>
</evidence>
<dbReference type="Pfam" id="PF00708">
    <property type="entry name" value="Acylphosphatase"/>
    <property type="match status" value="1"/>
</dbReference>
<dbReference type="InterPro" id="IPR017968">
    <property type="entry name" value="Acylphosphatase_CS"/>
</dbReference>
<organism evidence="12">
    <name type="scientific">Ignisphaera aggregans</name>
    <dbReference type="NCBI Taxonomy" id="334771"/>
    <lineage>
        <taxon>Archaea</taxon>
        <taxon>Thermoproteota</taxon>
        <taxon>Thermoprotei</taxon>
        <taxon>Desulfurococcales</taxon>
        <taxon>Desulfurococcaceae</taxon>
        <taxon>Ignisphaera</taxon>
    </lineage>
</organism>
<dbReference type="NCBIfam" id="TIGR00143">
    <property type="entry name" value="hypF"/>
    <property type="match status" value="1"/>
</dbReference>
<dbReference type="InterPro" id="IPR036046">
    <property type="entry name" value="Acylphosphatase-like_dom_sf"/>
</dbReference>